<dbReference type="GO" id="GO:0030014">
    <property type="term" value="C:CCR4-NOT complex"/>
    <property type="evidence" value="ECO:0007669"/>
    <property type="project" value="InterPro"/>
</dbReference>
<dbReference type="EMBL" id="ML178860">
    <property type="protein sequence ID" value="TFK96422.1"/>
    <property type="molecule type" value="Genomic_DNA"/>
</dbReference>
<proteinExistence type="predicted"/>
<name>A0A5C3Q341_9AGAR</name>
<dbReference type="Proteomes" id="UP000305067">
    <property type="component" value="Unassembled WGS sequence"/>
</dbReference>
<gene>
    <name evidence="1" type="ORF">BDV98DRAFT_576057</name>
</gene>
<reference evidence="1 2" key="1">
    <citation type="journal article" date="2019" name="Nat. Ecol. Evol.">
        <title>Megaphylogeny resolves global patterns of mushroom evolution.</title>
        <authorList>
            <person name="Varga T."/>
            <person name="Krizsan K."/>
            <person name="Foldi C."/>
            <person name="Dima B."/>
            <person name="Sanchez-Garcia M."/>
            <person name="Sanchez-Ramirez S."/>
            <person name="Szollosi G.J."/>
            <person name="Szarkandi J.G."/>
            <person name="Papp V."/>
            <person name="Albert L."/>
            <person name="Andreopoulos W."/>
            <person name="Angelini C."/>
            <person name="Antonin V."/>
            <person name="Barry K.W."/>
            <person name="Bougher N.L."/>
            <person name="Buchanan P."/>
            <person name="Buyck B."/>
            <person name="Bense V."/>
            <person name="Catcheside P."/>
            <person name="Chovatia M."/>
            <person name="Cooper J."/>
            <person name="Damon W."/>
            <person name="Desjardin D."/>
            <person name="Finy P."/>
            <person name="Geml J."/>
            <person name="Haridas S."/>
            <person name="Hughes K."/>
            <person name="Justo A."/>
            <person name="Karasinski D."/>
            <person name="Kautmanova I."/>
            <person name="Kiss B."/>
            <person name="Kocsube S."/>
            <person name="Kotiranta H."/>
            <person name="LaButti K.M."/>
            <person name="Lechner B.E."/>
            <person name="Liimatainen K."/>
            <person name="Lipzen A."/>
            <person name="Lukacs Z."/>
            <person name="Mihaltcheva S."/>
            <person name="Morgado L.N."/>
            <person name="Niskanen T."/>
            <person name="Noordeloos M.E."/>
            <person name="Ohm R.A."/>
            <person name="Ortiz-Santana B."/>
            <person name="Ovrebo C."/>
            <person name="Racz N."/>
            <person name="Riley R."/>
            <person name="Savchenko A."/>
            <person name="Shiryaev A."/>
            <person name="Soop K."/>
            <person name="Spirin V."/>
            <person name="Szebenyi C."/>
            <person name="Tomsovsky M."/>
            <person name="Tulloss R.E."/>
            <person name="Uehling J."/>
            <person name="Grigoriev I.V."/>
            <person name="Vagvolgyi C."/>
            <person name="Papp T."/>
            <person name="Martin F.M."/>
            <person name="Miettinen O."/>
            <person name="Hibbett D.S."/>
            <person name="Nagy L.G."/>
        </authorList>
    </citation>
    <scope>NUCLEOTIDE SEQUENCE [LARGE SCALE GENOMIC DNA]</scope>
    <source>
        <strain evidence="1 2">CBS 309.79</strain>
    </source>
</reference>
<dbReference type="Pfam" id="PF10155">
    <property type="entry name" value="CNOT11"/>
    <property type="match status" value="1"/>
</dbReference>
<keyword evidence="2" id="KW-1185">Reference proteome</keyword>
<dbReference type="InterPro" id="IPR019312">
    <property type="entry name" value="CNOT11"/>
</dbReference>
<dbReference type="OrthoDB" id="3226845at2759"/>
<dbReference type="AlphaFoldDB" id="A0A5C3Q341"/>
<evidence type="ECO:0000313" key="2">
    <source>
        <dbReference type="Proteomes" id="UP000305067"/>
    </source>
</evidence>
<evidence type="ECO:0000313" key="1">
    <source>
        <dbReference type="EMBL" id="TFK96422.1"/>
    </source>
</evidence>
<dbReference type="STRING" id="1884261.A0A5C3Q341"/>
<organism evidence="1 2">
    <name type="scientific">Pterulicium gracile</name>
    <dbReference type="NCBI Taxonomy" id="1884261"/>
    <lineage>
        <taxon>Eukaryota</taxon>
        <taxon>Fungi</taxon>
        <taxon>Dikarya</taxon>
        <taxon>Basidiomycota</taxon>
        <taxon>Agaricomycotina</taxon>
        <taxon>Agaricomycetes</taxon>
        <taxon>Agaricomycetidae</taxon>
        <taxon>Agaricales</taxon>
        <taxon>Pleurotineae</taxon>
        <taxon>Pterulaceae</taxon>
        <taxon>Pterulicium</taxon>
    </lineage>
</organism>
<sequence>MQTLPPQVSFAQPTPAAPSLLALASPVAYTPAPPVNINPSDAVRASVSQLLGRAYSLPCSTAANAFTQLVQPNARFSLALDALLPLLDSNSSSDVCQRILVSYLLYSLYAPHPIMINPFKSALFVTYAKERQQVLASGSSGGGGGVISPQEQLVWVLWKILCGDGDDISPYSPSTLARSPLPDKLRANILVLDERKYLGDPEDVVTPEASQLSPKAKPRTLTPSLSLDVEGEVIPKGVQLLLEARERVLTLAEQRIISPLLPDLAASRMLTSLDLAPIIAYNTTLAHPLFIALLLAPPPTPSASEFEAEDDPEVPPTTTSKIPFTTSMHLHVLTSLPPSLPTFDLLGRLLRDNTEIPGLVKDAPGLSGGVNGKANGHRNGAVAAKPMTVSELVRCEVLGKFVSSSVEWLERAEREEKEGRVSDDRFLKGVQNFCRFYHSLIKLSIVDPSADAQSAEMKHFSLRHSRFEAANGLYRVLARGGGF</sequence>
<protein>
    <submittedName>
        <fullName evidence="1">Uncharacterized protein</fullName>
    </submittedName>
</protein>
<accession>A0A5C3Q341</accession>